<evidence type="ECO:0000313" key="1">
    <source>
        <dbReference type="EMBL" id="SFV63854.1"/>
    </source>
</evidence>
<dbReference type="AlphaFoldDB" id="A0A1W1CDM0"/>
<dbReference type="Pfam" id="PF07308">
    <property type="entry name" value="DUF1456"/>
    <property type="match status" value="2"/>
</dbReference>
<dbReference type="InterPro" id="IPR009921">
    <property type="entry name" value="YehS-like"/>
</dbReference>
<name>A0A1W1CDM0_9ZZZZ</name>
<sequence length="160" mass="18362">MKNNEVIKKIIEAIDIDLDSVVEIYKLVDYNIKLDTLQRWFLSPNDDNFLLCSYEDLGNFLDAFIIFKRGASKDTKRSDEPIALTNNLILKKLRVALNLKEPEIEIIFALGEVSLTKQQLSSLFRKEGHKNFKECSDDILISFLDGLGEFYYTSGDSKIS</sequence>
<evidence type="ECO:0008006" key="2">
    <source>
        <dbReference type="Google" id="ProtNLM"/>
    </source>
</evidence>
<gene>
    <name evidence="1" type="ORF">MNB_SV-6-223</name>
</gene>
<dbReference type="PANTHER" id="PTHR37805">
    <property type="entry name" value="CYTOPLASMIC PROTEIN-RELATED"/>
    <property type="match status" value="1"/>
</dbReference>
<dbReference type="EMBL" id="FPHC01000069">
    <property type="protein sequence ID" value="SFV63854.1"/>
    <property type="molecule type" value="Genomic_DNA"/>
</dbReference>
<dbReference type="PANTHER" id="PTHR37805:SF1">
    <property type="entry name" value="CYTOPLASMIC PROTEIN"/>
    <property type="match status" value="1"/>
</dbReference>
<protein>
    <recommendedName>
        <fullName evidence="2">DUF1456 domain-containing protein</fullName>
    </recommendedName>
</protein>
<accession>A0A1W1CDM0</accession>
<reference evidence="1" key="1">
    <citation type="submission" date="2016-10" db="EMBL/GenBank/DDBJ databases">
        <authorList>
            <person name="de Groot N.N."/>
        </authorList>
    </citation>
    <scope>NUCLEOTIDE SEQUENCE</scope>
</reference>
<organism evidence="1">
    <name type="scientific">hydrothermal vent metagenome</name>
    <dbReference type="NCBI Taxonomy" id="652676"/>
    <lineage>
        <taxon>unclassified sequences</taxon>
        <taxon>metagenomes</taxon>
        <taxon>ecological metagenomes</taxon>
    </lineage>
</organism>
<proteinExistence type="predicted"/>